<evidence type="ECO:0000313" key="4">
    <source>
        <dbReference type="Proteomes" id="UP001059480"/>
    </source>
</evidence>
<accession>A0ABT1WPX1</accession>
<dbReference type="SUPFAM" id="SSF51735">
    <property type="entry name" value="NAD(P)-binding Rossmann-fold domains"/>
    <property type="match status" value="1"/>
</dbReference>
<protein>
    <submittedName>
        <fullName evidence="3">NADPH-dependent F420 reductase</fullName>
    </submittedName>
</protein>
<dbReference type="InterPro" id="IPR051267">
    <property type="entry name" value="STEAP_metalloreductase"/>
</dbReference>
<dbReference type="Pfam" id="PF03807">
    <property type="entry name" value="F420_oxidored"/>
    <property type="match status" value="1"/>
</dbReference>
<evidence type="ECO:0000313" key="3">
    <source>
        <dbReference type="EMBL" id="MCQ9210125.1"/>
    </source>
</evidence>
<reference evidence="3" key="2">
    <citation type="journal article" date="2023" name="Curr. Microbiol.">
        <title>Granulicatella seriolae sp. nov., a Novel Facultative Anaerobe Isolated from Yellowtail Marine Fish.</title>
        <authorList>
            <person name="Lee M."/>
            <person name="Choi Y.J."/>
            <person name="Farooq A."/>
            <person name="Jeong J.B."/>
            <person name="Jung M.Y."/>
        </authorList>
    </citation>
    <scope>NUCLEOTIDE SEQUENCE</scope>
    <source>
        <strain evidence="3">S8</strain>
    </source>
</reference>
<evidence type="ECO:0000259" key="2">
    <source>
        <dbReference type="Pfam" id="PF03807"/>
    </source>
</evidence>
<dbReference type="EMBL" id="JANHNZ010000005">
    <property type="protein sequence ID" value="MCQ9210125.1"/>
    <property type="molecule type" value="Genomic_DNA"/>
</dbReference>
<dbReference type="Proteomes" id="UP001059480">
    <property type="component" value="Unassembled WGS sequence"/>
</dbReference>
<proteinExistence type="predicted"/>
<name>A0ABT1WPX1_9LACT</name>
<dbReference type="InterPro" id="IPR028939">
    <property type="entry name" value="P5C_Rdtase_cat_N"/>
</dbReference>
<sequence>MIKPVIGIIGAGKLGITLGNLAVGGGYTTYISASGSVEKIQMTIDILVPGAFVSTNQEISEVADIIILALPLSKYKTLKSELFKGKIMIDAMNYWWEVDGTSQVYSDADYSSSERVQDYFTQSKLVKAFNHIGYHNLADDARLDSKENRKVVLVAGNDQEAVKEVEAIIEQVGFDPLSIGPLKNGRILEPGFPLFGASLGMADVKVVVNESLEKIQ</sequence>
<reference evidence="3" key="1">
    <citation type="submission" date="2022-07" db="EMBL/GenBank/DDBJ databases">
        <authorList>
            <person name="Jung M.-Y."/>
            <person name="Lee M."/>
        </authorList>
    </citation>
    <scope>NUCLEOTIDE SEQUENCE</scope>
    <source>
        <strain evidence="3">S8</strain>
    </source>
</reference>
<evidence type="ECO:0000256" key="1">
    <source>
        <dbReference type="ARBA" id="ARBA00023002"/>
    </source>
</evidence>
<dbReference type="PANTHER" id="PTHR14239">
    <property type="entry name" value="DUDULIN-RELATED"/>
    <property type="match status" value="1"/>
</dbReference>
<keyword evidence="4" id="KW-1185">Reference proteome</keyword>
<comment type="caution">
    <text evidence="3">The sequence shown here is derived from an EMBL/GenBank/DDBJ whole genome shotgun (WGS) entry which is preliminary data.</text>
</comment>
<dbReference type="InterPro" id="IPR036291">
    <property type="entry name" value="NAD(P)-bd_dom_sf"/>
</dbReference>
<reference evidence="3" key="3">
    <citation type="journal article" date="2023" name="Microbiol. Resour. Announc.">
        <title>Draft Genome Sequence of Granulicatella sp. Strain S8, Isolated from a Marine Fish, Seriola quinqueradiata.</title>
        <authorList>
            <person name="Lee M."/>
            <person name="Farooq A."/>
            <person name="Jeong J.B."/>
            <person name="Jung M.Y."/>
        </authorList>
    </citation>
    <scope>NUCLEOTIDE SEQUENCE</scope>
    <source>
        <strain evidence="3">S8</strain>
    </source>
</reference>
<dbReference type="PANTHER" id="PTHR14239:SF0">
    <property type="entry name" value="F420-DEPENDENT NADP REDUCTASE"/>
    <property type="match status" value="1"/>
</dbReference>
<organism evidence="3 4">
    <name type="scientific">Granulicatella seriolae</name>
    <dbReference type="NCBI Taxonomy" id="2967226"/>
    <lineage>
        <taxon>Bacteria</taxon>
        <taxon>Bacillati</taxon>
        <taxon>Bacillota</taxon>
        <taxon>Bacilli</taxon>
        <taxon>Lactobacillales</taxon>
        <taxon>Carnobacteriaceae</taxon>
        <taxon>Granulicatella</taxon>
    </lineage>
</organism>
<feature type="domain" description="Pyrroline-5-carboxylate reductase catalytic N-terminal" evidence="2">
    <location>
        <begin position="6"/>
        <end position="94"/>
    </location>
</feature>
<dbReference type="Gene3D" id="3.40.50.720">
    <property type="entry name" value="NAD(P)-binding Rossmann-like Domain"/>
    <property type="match status" value="1"/>
</dbReference>
<dbReference type="RefSeq" id="WP_256945241.1">
    <property type="nucleotide sequence ID" value="NZ_JANHNZ010000005.1"/>
</dbReference>
<gene>
    <name evidence="3" type="ORF">NPA36_06130</name>
</gene>
<keyword evidence="1" id="KW-0560">Oxidoreductase</keyword>